<keyword evidence="13" id="KW-0460">Magnesium</keyword>
<evidence type="ECO:0000256" key="13">
    <source>
        <dbReference type="ARBA" id="ARBA00022842"/>
    </source>
</evidence>
<keyword evidence="12 22" id="KW-0067">ATP-binding</keyword>
<keyword evidence="14" id="KW-0289">Folate biosynthesis</keyword>
<dbReference type="GO" id="GO:0046656">
    <property type="term" value="P:folic acid biosynthetic process"/>
    <property type="evidence" value="ECO:0007669"/>
    <property type="project" value="UniProtKB-KW"/>
</dbReference>
<evidence type="ECO:0000256" key="16">
    <source>
        <dbReference type="ARBA" id="ARBA00030592"/>
    </source>
</evidence>
<evidence type="ECO:0000256" key="21">
    <source>
        <dbReference type="ARBA" id="ARBA00049161"/>
    </source>
</evidence>
<dbReference type="EC" id="6.3.2.12" evidence="6"/>
<comment type="catalytic activity">
    <reaction evidence="19">
        <text>10-formyltetrahydrofolyl-(gamma-L-Glu)(n) + L-glutamate + ATP = 10-formyltetrahydrofolyl-(gamma-L-Glu)(n+1) + ADP + phosphate + H(+)</text>
        <dbReference type="Rhea" id="RHEA:51904"/>
        <dbReference type="Rhea" id="RHEA-COMP:13088"/>
        <dbReference type="Rhea" id="RHEA-COMP:14300"/>
        <dbReference type="ChEBI" id="CHEBI:15378"/>
        <dbReference type="ChEBI" id="CHEBI:29985"/>
        <dbReference type="ChEBI" id="CHEBI:30616"/>
        <dbReference type="ChEBI" id="CHEBI:43474"/>
        <dbReference type="ChEBI" id="CHEBI:134413"/>
        <dbReference type="ChEBI" id="CHEBI:456216"/>
        <dbReference type="EC" id="6.3.2.17"/>
    </reaction>
</comment>
<evidence type="ECO:0000256" key="4">
    <source>
        <dbReference type="ARBA" id="ARBA00005150"/>
    </source>
</evidence>
<dbReference type="Pfam" id="PF02875">
    <property type="entry name" value="Mur_ligase_C"/>
    <property type="match status" value="1"/>
</dbReference>
<dbReference type="Pfam" id="PF08245">
    <property type="entry name" value="Mur_ligase_M"/>
    <property type="match status" value="1"/>
</dbReference>
<evidence type="ECO:0000256" key="6">
    <source>
        <dbReference type="ARBA" id="ARBA00013023"/>
    </source>
</evidence>
<dbReference type="InterPro" id="IPR036615">
    <property type="entry name" value="Mur_ligase_C_dom_sf"/>
</dbReference>
<dbReference type="GO" id="GO:0004326">
    <property type="term" value="F:tetrahydrofolylpolyglutamate synthase activity"/>
    <property type="evidence" value="ECO:0007669"/>
    <property type="project" value="UniProtKB-EC"/>
</dbReference>
<dbReference type="InterPro" id="IPR013221">
    <property type="entry name" value="Mur_ligase_cen"/>
</dbReference>
<evidence type="ECO:0000256" key="17">
    <source>
        <dbReference type="ARBA" id="ARBA00032510"/>
    </source>
</evidence>
<comment type="function">
    <text evidence="2">Functions in two distinct reactions of the de novo folate biosynthetic pathway. Catalyzes the addition of a glutamate residue to dihydropteroate (7,8-dihydropteroate or H2Pte) to form dihydrofolate (7,8-dihydrofolate monoglutamate or H2Pte-Glu). Also catalyzes successive additions of L-glutamate to tetrahydrofolate or 10-formyltetrahydrofolate or 5,10-methylenetetrahydrofolate, leading to folylpolyglutamate derivatives.</text>
</comment>
<keyword evidence="26" id="KW-1185">Reference proteome</keyword>
<comment type="pathway">
    <text evidence="4">Cofactor biosynthesis; tetrahydrofolylpolyglutamate biosynthesis.</text>
</comment>
<dbReference type="Gene3D" id="3.90.190.20">
    <property type="entry name" value="Mur ligase, C-terminal domain"/>
    <property type="match status" value="1"/>
</dbReference>
<comment type="catalytic activity">
    <reaction evidence="20">
        <text>(6R)-5,10-methylenetetrahydrofolyl-(gamma-L-Glu)(n) + L-glutamate + ATP = (6R)-5,10-methylenetetrahydrofolyl-(gamma-L-Glu)(n+1) + ADP + phosphate + H(+)</text>
        <dbReference type="Rhea" id="RHEA:51912"/>
        <dbReference type="Rhea" id="RHEA-COMP:13257"/>
        <dbReference type="Rhea" id="RHEA-COMP:13258"/>
        <dbReference type="ChEBI" id="CHEBI:15378"/>
        <dbReference type="ChEBI" id="CHEBI:29985"/>
        <dbReference type="ChEBI" id="CHEBI:30616"/>
        <dbReference type="ChEBI" id="CHEBI:43474"/>
        <dbReference type="ChEBI" id="CHEBI:136572"/>
        <dbReference type="ChEBI" id="CHEBI:456216"/>
        <dbReference type="EC" id="6.3.2.17"/>
    </reaction>
</comment>
<dbReference type="EC" id="6.3.2.17" evidence="7"/>
<dbReference type="PROSITE" id="PS01012">
    <property type="entry name" value="FOLYLPOLYGLU_SYNT_2"/>
    <property type="match status" value="1"/>
</dbReference>
<comment type="catalytic activity">
    <reaction evidence="21">
        <text>7,8-dihydropteroate + L-glutamate + ATP = 7,8-dihydrofolate + ADP + phosphate + H(+)</text>
        <dbReference type="Rhea" id="RHEA:23584"/>
        <dbReference type="ChEBI" id="CHEBI:15378"/>
        <dbReference type="ChEBI" id="CHEBI:17839"/>
        <dbReference type="ChEBI" id="CHEBI:29985"/>
        <dbReference type="ChEBI" id="CHEBI:30616"/>
        <dbReference type="ChEBI" id="CHEBI:43474"/>
        <dbReference type="ChEBI" id="CHEBI:57451"/>
        <dbReference type="ChEBI" id="CHEBI:456216"/>
        <dbReference type="EC" id="6.3.2.12"/>
    </reaction>
</comment>
<dbReference type="NCBIfam" id="TIGR01499">
    <property type="entry name" value="folC"/>
    <property type="match status" value="1"/>
</dbReference>
<comment type="cofactor">
    <cofactor evidence="1">
        <name>Mg(2+)</name>
        <dbReference type="ChEBI" id="CHEBI:18420"/>
    </cofactor>
</comment>
<evidence type="ECO:0000256" key="10">
    <source>
        <dbReference type="ARBA" id="ARBA00022723"/>
    </source>
</evidence>
<comment type="similarity">
    <text evidence="5 22">Belongs to the folylpolyglutamate synthase family.</text>
</comment>
<dbReference type="Gene3D" id="3.40.1190.10">
    <property type="entry name" value="Mur-like, catalytic domain"/>
    <property type="match status" value="1"/>
</dbReference>
<dbReference type="FunFam" id="3.40.1190.10:FF:000011">
    <property type="entry name" value="Folylpolyglutamate synthase/dihydrofolate synthase"/>
    <property type="match status" value="1"/>
</dbReference>
<dbReference type="SUPFAM" id="SSF53623">
    <property type="entry name" value="MurD-like peptide ligases, catalytic domain"/>
    <property type="match status" value="1"/>
</dbReference>
<dbReference type="GO" id="GO:0005737">
    <property type="term" value="C:cytoplasm"/>
    <property type="evidence" value="ECO:0007669"/>
    <property type="project" value="TreeGrafter"/>
</dbReference>
<evidence type="ECO:0000256" key="22">
    <source>
        <dbReference type="PIRNR" id="PIRNR001563"/>
    </source>
</evidence>
<evidence type="ECO:0000256" key="7">
    <source>
        <dbReference type="ARBA" id="ARBA00013025"/>
    </source>
</evidence>
<comment type="caution">
    <text evidence="25">The sequence shown here is derived from an EMBL/GenBank/DDBJ whole genome shotgun (WGS) entry which is preliminary data.</text>
</comment>
<evidence type="ECO:0000256" key="12">
    <source>
        <dbReference type="ARBA" id="ARBA00022840"/>
    </source>
</evidence>
<dbReference type="InterPro" id="IPR018109">
    <property type="entry name" value="Folylpolyglutamate_synth_CS"/>
</dbReference>
<evidence type="ECO:0000256" key="20">
    <source>
        <dbReference type="ARBA" id="ARBA00049035"/>
    </source>
</evidence>
<comment type="catalytic activity">
    <reaction evidence="18">
        <text>(6S)-5,6,7,8-tetrahydrofolyl-(gamma-L-Glu)(n) + L-glutamate + ATP = (6S)-5,6,7,8-tetrahydrofolyl-(gamma-L-Glu)(n+1) + ADP + phosphate + H(+)</text>
        <dbReference type="Rhea" id="RHEA:10580"/>
        <dbReference type="Rhea" id="RHEA-COMP:14738"/>
        <dbReference type="Rhea" id="RHEA-COMP:14740"/>
        <dbReference type="ChEBI" id="CHEBI:15378"/>
        <dbReference type="ChEBI" id="CHEBI:29985"/>
        <dbReference type="ChEBI" id="CHEBI:30616"/>
        <dbReference type="ChEBI" id="CHEBI:43474"/>
        <dbReference type="ChEBI" id="CHEBI:141005"/>
        <dbReference type="ChEBI" id="CHEBI:456216"/>
        <dbReference type="EC" id="6.3.2.17"/>
    </reaction>
</comment>
<evidence type="ECO:0000259" key="23">
    <source>
        <dbReference type="Pfam" id="PF02875"/>
    </source>
</evidence>
<keyword evidence="9 22" id="KW-0436">Ligase</keyword>
<evidence type="ECO:0000256" key="15">
    <source>
        <dbReference type="ARBA" id="ARBA00030048"/>
    </source>
</evidence>
<evidence type="ECO:0000256" key="14">
    <source>
        <dbReference type="ARBA" id="ARBA00022909"/>
    </source>
</evidence>
<evidence type="ECO:0000313" key="26">
    <source>
        <dbReference type="Proteomes" id="UP000578000"/>
    </source>
</evidence>
<dbReference type="Proteomes" id="UP000578000">
    <property type="component" value="Unassembled WGS sequence"/>
</dbReference>
<dbReference type="PIRSF" id="PIRSF001563">
    <property type="entry name" value="Folylpolyglu_synth"/>
    <property type="match status" value="1"/>
</dbReference>
<dbReference type="PANTHER" id="PTHR11136">
    <property type="entry name" value="FOLYLPOLYGLUTAMATE SYNTHASE-RELATED"/>
    <property type="match status" value="1"/>
</dbReference>
<name>A0A841QH01_9PROT</name>
<accession>A0A841QH01</accession>
<dbReference type="UniPathway" id="UPA00077">
    <property type="reaction ID" value="UER00157"/>
</dbReference>
<dbReference type="EMBL" id="JACHIE010000011">
    <property type="protein sequence ID" value="MBB6457800.1"/>
    <property type="molecule type" value="Genomic_DNA"/>
</dbReference>
<evidence type="ECO:0000256" key="2">
    <source>
        <dbReference type="ARBA" id="ARBA00002714"/>
    </source>
</evidence>
<evidence type="ECO:0000256" key="19">
    <source>
        <dbReference type="ARBA" id="ARBA00047808"/>
    </source>
</evidence>
<keyword evidence="11 22" id="KW-0547">Nucleotide-binding</keyword>
<dbReference type="SUPFAM" id="SSF53244">
    <property type="entry name" value="MurD-like peptide ligases, peptide-binding domain"/>
    <property type="match status" value="1"/>
</dbReference>
<evidence type="ECO:0000256" key="8">
    <source>
        <dbReference type="ARBA" id="ARBA00019357"/>
    </source>
</evidence>
<evidence type="ECO:0000256" key="11">
    <source>
        <dbReference type="ARBA" id="ARBA00022741"/>
    </source>
</evidence>
<dbReference type="GO" id="GO:0008841">
    <property type="term" value="F:dihydrofolate synthase activity"/>
    <property type="evidence" value="ECO:0007669"/>
    <property type="project" value="UniProtKB-EC"/>
</dbReference>
<evidence type="ECO:0000256" key="3">
    <source>
        <dbReference type="ARBA" id="ARBA00004799"/>
    </source>
</evidence>
<feature type="domain" description="Mur ligase central" evidence="24">
    <location>
        <begin position="61"/>
        <end position="201"/>
    </location>
</feature>
<protein>
    <recommendedName>
        <fullName evidence="8">Dihydrofolate synthase/folylpolyglutamate synthase</fullName>
        <ecNumber evidence="6">6.3.2.12</ecNumber>
        <ecNumber evidence="7">6.3.2.17</ecNumber>
    </recommendedName>
    <alternativeName>
        <fullName evidence="17">Folylpoly-gamma-glutamate synthetase-dihydrofolate synthetase</fullName>
    </alternativeName>
    <alternativeName>
        <fullName evidence="15">Folylpolyglutamate synthetase</fullName>
    </alternativeName>
    <alternativeName>
        <fullName evidence="16">Tetrahydrofolylpolyglutamate synthase</fullName>
    </alternativeName>
</protein>
<sequence length="451" mass="47538">MGQVQAGERAPVPEFTGRTGEVLQRLNHLYPALIDLSLGRLEVLLARLGHPERKLPPVIHVAGTNGKGSTCATLRAIAEAAGWRVHVMTSPHLVDVTERFRVAGKLVSEAELVATLEEIERINNGAPITVFEVLTAAGFMLFARHPAELAIIEVGLGGRYDATNVLEHPAACIVTSISRDHEAFLGDSLAAIAGEKAGIFKPGVPAVTGCQPAEVMQVLQEQAQAVGAVLARRGVEWTIAPQPPQGNADKLAGLCLNDAKGTLALPMPALTGPWQMENAGLAVEALRLSGLDVPQAAWQGVGQVQWPARMQRLHGKLAAMLPAGWELWLDGGHNPGAGAALAQELGRWKDQPLHILVGMKQTKDASGFLGPILPYADDLWAICEPEQHLALPAQAIVDASGGKAHTGPTLARALSALAANAATSPQPSRVLICGSLYLAGVALRQDGWVMT</sequence>
<gene>
    <name evidence="25" type="ORF">HNR55_002402</name>
</gene>
<keyword evidence="10" id="KW-0479">Metal-binding</keyword>
<evidence type="ECO:0000259" key="24">
    <source>
        <dbReference type="Pfam" id="PF08245"/>
    </source>
</evidence>
<evidence type="ECO:0000256" key="5">
    <source>
        <dbReference type="ARBA" id="ARBA00008276"/>
    </source>
</evidence>
<dbReference type="AlphaFoldDB" id="A0A841QH01"/>
<dbReference type="InterPro" id="IPR004101">
    <property type="entry name" value="Mur_ligase_C"/>
</dbReference>
<dbReference type="GO" id="GO:0005524">
    <property type="term" value="F:ATP binding"/>
    <property type="evidence" value="ECO:0007669"/>
    <property type="project" value="UniProtKB-KW"/>
</dbReference>
<feature type="domain" description="Mur ligase C-terminal" evidence="23">
    <location>
        <begin position="323"/>
        <end position="435"/>
    </location>
</feature>
<organism evidence="25 26">
    <name type="scientific">Acetobacter lovaniensis</name>
    <dbReference type="NCBI Taxonomy" id="104100"/>
    <lineage>
        <taxon>Bacteria</taxon>
        <taxon>Pseudomonadati</taxon>
        <taxon>Pseudomonadota</taxon>
        <taxon>Alphaproteobacteria</taxon>
        <taxon>Acetobacterales</taxon>
        <taxon>Acetobacteraceae</taxon>
        <taxon>Acetobacter</taxon>
    </lineage>
</organism>
<dbReference type="PANTHER" id="PTHR11136:SF0">
    <property type="entry name" value="DIHYDROFOLATE SYNTHETASE-RELATED"/>
    <property type="match status" value="1"/>
</dbReference>
<dbReference type="GO" id="GO:0046654">
    <property type="term" value="P:tetrahydrofolate biosynthetic process"/>
    <property type="evidence" value="ECO:0007669"/>
    <property type="project" value="UniProtKB-UniPathway"/>
</dbReference>
<dbReference type="GO" id="GO:0046872">
    <property type="term" value="F:metal ion binding"/>
    <property type="evidence" value="ECO:0007669"/>
    <property type="project" value="UniProtKB-KW"/>
</dbReference>
<evidence type="ECO:0000256" key="1">
    <source>
        <dbReference type="ARBA" id="ARBA00001946"/>
    </source>
</evidence>
<evidence type="ECO:0000256" key="9">
    <source>
        <dbReference type="ARBA" id="ARBA00022598"/>
    </source>
</evidence>
<dbReference type="InterPro" id="IPR001645">
    <property type="entry name" value="Folylpolyglutamate_synth"/>
</dbReference>
<comment type="pathway">
    <text evidence="3">Cofactor biosynthesis; tetrahydrofolate biosynthesis; 7,8-dihydrofolate from 2-amino-4-hydroxy-6-hydroxymethyl-7,8-dihydropteridine diphosphate and 4-aminobenzoate: step 2/2.</text>
</comment>
<evidence type="ECO:0000256" key="18">
    <source>
        <dbReference type="ARBA" id="ARBA00047493"/>
    </source>
</evidence>
<evidence type="ECO:0000313" key="25">
    <source>
        <dbReference type="EMBL" id="MBB6457800.1"/>
    </source>
</evidence>
<proteinExistence type="inferred from homology"/>
<dbReference type="InterPro" id="IPR036565">
    <property type="entry name" value="Mur-like_cat_sf"/>
</dbReference>
<reference evidence="25 26" key="1">
    <citation type="submission" date="2020-08" db="EMBL/GenBank/DDBJ databases">
        <title>Genomic Encyclopedia of Type Strains, Phase IV (KMG-IV): sequencing the most valuable type-strain genomes for metagenomic binning, comparative biology and taxonomic classification.</title>
        <authorList>
            <person name="Goeker M."/>
        </authorList>
    </citation>
    <scope>NUCLEOTIDE SEQUENCE [LARGE SCALE GENOMIC DNA]</scope>
    <source>
        <strain evidence="25 26">DSM 4491</strain>
    </source>
</reference>